<dbReference type="Proteomes" id="UP001157091">
    <property type="component" value="Unassembled WGS sequence"/>
</dbReference>
<dbReference type="Gene3D" id="3.10.180.10">
    <property type="entry name" value="2,3-Dihydroxybiphenyl 1,2-Dioxygenase, domain 1"/>
    <property type="match status" value="1"/>
</dbReference>
<dbReference type="PROSITE" id="PS51819">
    <property type="entry name" value="VOC"/>
    <property type="match status" value="1"/>
</dbReference>
<evidence type="ECO:0000313" key="2">
    <source>
        <dbReference type="EMBL" id="GMA23985.1"/>
    </source>
</evidence>
<sequence>MSIMAALFDRCFSGFSVDDLDAAQHFYADVLGLRVERDEMGMRILVPGDSGIFIYDKGVAHQPASFTVLNFPVADVTAKVAELTALDVQFERYAGSPMATDDDGVFRGGGPLIAWFTDPAGNVLSVVEEGKRAVARTRGTARSVVGTIVRPTREGCPWPGRSPGASSAAARSCWWSWSRSRRSR</sequence>
<comment type="caution">
    <text evidence="2">The sequence shown here is derived from an EMBL/GenBank/DDBJ whole genome shotgun (WGS) entry which is preliminary data.</text>
</comment>
<dbReference type="InterPro" id="IPR029068">
    <property type="entry name" value="Glyas_Bleomycin-R_OHBP_Dase"/>
</dbReference>
<proteinExistence type="predicted"/>
<name>A0ABQ6I2F4_9MICO</name>
<dbReference type="EMBL" id="BSUK01000001">
    <property type="protein sequence ID" value="GMA23985.1"/>
    <property type="molecule type" value="Genomic_DNA"/>
</dbReference>
<feature type="domain" description="VOC" evidence="1">
    <location>
        <begin position="7"/>
        <end position="129"/>
    </location>
</feature>
<evidence type="ECO:0000313" key="3">
    <source>
        <dbReference type="Proteomes" id="UP001157091"/>
    </source>
</evidence>
<dbReference type="InterPro" id="IPR037523">
    <property type="entry name" value="VOC_core"/>
</dbReference>
<organism evidence="2 3">
    <name type="scientific">Luteimicrobium album</name>
    <dbReference type="NCBI Taxonomy" id="1054550"/>
    <lineage>
        <taxon>Bacteria</taxon>
        <taxon>Bacillati</taxon>
        <taxon>Actinomycetota</taxon>
        <taxon>Actinomycetes</taxon>
        <taxon>Micrococcales</taxon>
        <taxon>Luteimicrobium</taxon>
    </lineage>
</organism>
<accession>A0ABQ6I2F4</accession>
<dbReference type="Pfam" id="PF00903">
    <property type="entry name" value="Glyoxalase"/>
    <property type="match status" value="1"/>
</dbReference>
<evidence type="ECO:0000259" key="1">
    <source>
        <dbReference type="PROSITE" id="PS51819"/>
    </source>
</evidence>
<protein>
    <recommendedName>
        <fullName evidence="1">VOC domain-containing protein</fullName>
    </recommendedName>
</protein>
<keyword evidence="3" id="KW-1185">Reference proteome</keyword>
<dbReference type="SUPFAM" id="SSF54593">
    <property type="entry name" value="Glyoxalase/Bleomycin resistance protein/Dihydroxybiphenyl dioxygenase"/>
    <property type="match status" value="1"/>
</dbReference>
<gene>
    <name evidence="2" type="ORF">GCM10025864_17440</name>
</gene>
<dbReference type="InterPro" id="IPR004360">
    <property type="entry name" value="Glyas_Fos-R_dOase_dom"/>
</dbReference>
<reference evidence="3" key="1">
    <citation type="journal article" date="2019" name="Int. J. Syst. Evol. Microbiol.">
        <title>The Global Catalogue of Microorganisms (GCM) 10K type strain sequencing project: providing services to taxonomists for standard genome sequencing and annotation.</title>
        <authorList>
            <consortium name="The Broad Institute Genomics Platform"/>
            <consortium name="The Broad Institute Genome Sequencing Center for Infectious Disease"/>
            <person name="Wu L."/>
            <person name="Ma J."/>
        </authorList>
    </citation>
    <scope>NUCLEOTIDE SEQUENCE [LARGE SCALE GENOMIC DNA]</scope>
    <source>
        <strain evidence="3">NBRC 106348</strain>
    </source>
</reference>